<feature type="compositionally biased region" description="Basic and acidic residues" evidence="2">
    <location>
        <begin position="266"/>
        <end position="280"/>
    </location>
</feature>
<dbReference type="EMBL" id="LUUJ01000061">
    <property type="protein sequence ID" value="OAI18226.1"/>
    <property type="molecule type" value="Genomic_DNA"/>
</dbReference>
<gene>
    <name evidence="3" type="ORF">A1507_09850</name>
</gene>
<evidence type="ECO:0000313" key="3">
    <source>
        <dbReference type="EMBL" id="OAI18226.1"/>
    </source>
</evidence>
<evidence type="ECO:0000313" key="4">
    <source>
        <dbReference type="Proteomes" id="UP000077857"/>
    </source>
</evidence>
<name>A0A177NJC0_9GAMM</name>
<feature type="compositionally biased region" description="Basic and acidic residues" evidence="2">
    <location>
        <begin position="122"/>
        <end position="140"/>
    </location>
</feature>
<feature type="region of interest" description="Disordered" evidence="2">
    <location>
        <begin position="115"/>
        <end position="140"/>
    </location>
</feature>
<dbReference type="Proteomes" id="UP000077857">
    <property type="component" value="Unassembled WGS sequence"/>
</dbReference>
<evidence type="ECO:0000256" key="1">
    <source>
        <dbReference type="SAM" id="Coils"/>
    </source>
</evidence>
<keyword evidence="1" id="KW-0175">Coiled coil</keyword>
<reference evidence="3 4" key="1">
    <citation type="submission" date="2016-03" db="EMBL/GenBank/DDBJ databases">
        <authorList>
            <person name="Ploux O."/>
        </authorList>
    </citation>
    <scope>NUCLEOTIDE SEQUENCE [LARGE SCALE GENOMIC DNA]</scope>
    <source>
        <strain evidence="3 4">R-45378</strain>
    </source>
</reference>
<proteinExistence type="predicted"/>
<protein>
    <submittedName>
        <fullName evidence="3">Uncharacterized protein</fullName>
    </submittedName>
</protein>
<accession>A0A177NJC0</accession>
<organism evidence="3 4">
    <name type="scientific">Methylomonas koyamae</name>
    <dbReference type="NCBI Taxonomy" id="702114"/>
    <lineage>
        <taxon>Bacteria</taxon>
        <taxon>Pseudomonadati</taxon>
        <taxon>Pseudomonadota</taxon>
        <taxon>Gammaproteobacteria</taxon>
        <taxon>Methylococcales</taxon>
        <taxon>Methylococcaceae</taxon>
        <taxon>Methylomonas</taxon>
    </lineage>
</organism>
<evidence type="ECO:0000256" key="2">
    <source>
        <dbReference type="SAM" id="MobiDB-lite"/>
    </source>
</evidence>
<sequence length="295" mass="32831">MTTRGVFFAPAKISTIGETTMNDHTTHPLSGHHRHGLNDINEGLASTLDGITKGIAEAFGDLGKGLIDFLNRLTGDKDKQPTQDDKREAYADVKTWGELEADEDKRRALDAAANHIKGQFKPAERDGNPDQAKDTATERERVIPVPQYIRELPDYEAMLVRQREIAAQEMARYQGLVSQALAKIAEVREERAEQRDRFEARQDPARLGIEQGDPDPYAQAARELDAKPLQQGQEAEGEVIEIKQAGGQNYYVIEQDGERLAVPAGDKPEYRRGDDIKASRSPEGFDVGEAYSYGR</sequence>
<feature type="region of interest" description="Disordered" evidence="2">
    <location>
        <begin position="261"/>
        <end position="295"/>
    </location>
</feature>
<dbReference type="AlphaFoldDB" id="A0A177NJC0"/>
<feature type="coiled-coil region" evidence="1">
    <location>
        <begin position="170"/>
        <end position="197"/>
    </location>
</feature>
<comment type="caution">
    <text evidence="3">The sequence shown here is derived from an EMBL/GenBank/DDBJ whole genome shotgun (WGS) entry which is preliminary data.</text>
</comment>